<feature type="transmembrane region" description="Helical" evidence="6">
    <location>
        <begin position="47"/>
        <end position="71"/>
    </location>
</feature>
<evidence type="ECO:0000256" key="1">
    <source>
        <dbReference type="ARBA" id="ARBA00004370"/>
    </source>
</evidence>
<evidence type="ECO:0000256" key="5">
    <source>
        <dbReference type="SAM" id="MobiDB-lite"/>
    </source>
</evidence>
<dbReference type="SUPFAM" id="SSF51306">
    <property type="entry name" value="LexA/Signal peptidase"/>
    <property type="match status" value="1"/>
</dbReference>
<dbReference type="AlphaFoldDB" id="A0A9E7TLH7"/>
<evidence type="ECO:0000313" key="8">
    <source>
        <dbReference type="Proteomes" id="UP001060368"/>
    </source>
</evidence>
<feature type="compositionally biased region" description="Basic residues" evidence="5">
    <location>
        <begin position="1"/>
        <end position="11"/>
    </location>
</feature>
<proteinExistence type="predicted"/>
<dbReference type="InterPro" id="IPR019533">
    <property type="entry name" value="Peptidase_S26"/>
</dbReference>
<keyword evidence="3 6" id="KW-1133">Transmembrane helix</keyword>
<dbReference type="Gene3D" id="2.10.109.10">
    <property type="entry name" value="Umud Fragment, subunit A"/>
    <property type="match status" value="1"/>
</dbReference>
<protein>
    <submittedName>
        <fullName evidence="7">S26 family signal peptidase</fullName>
    </submittedName>
</protein>
<gene>
    <name evidence="7" type="ORF">L6E24_06535</name>
</gene>
<keyword evidence="2 6" id="KW-0812">Transmembrane</keyword>
<sequence>MNNMGKTRKNNQKNNTNIPDEKNNNLRGHLDSFLKSEDPVKSTIRDILWVVVVVGVIAAGLFLFSGTWPAVVAVESESMVPNMNIGDLIFVVEEDRFGELQTWMDGTVTGYGKFNSEPDLQGRTVYGDVIIYKPNGDESVHPIIHRAVEWYEGNTGSGYITKGDNNQIADQLSGISGIGQIMPVKKEWIVGKALFSIPLIGYAPLHIVEFAIILILIMVVHELYIRSDRRDKK</sequence>
<evidence type="ECO:0000256" key="4">
    <source>
        <dbReference type="ARBA" id="ARBA00023136"/>
    </source>
</evidence>
<organism evidence="7 8">
    <name type="scientific">Methanoplanus endosymbiosus</name>
    <dbReference type="NCBI Taxonomy" id="33865"/>
    <lineage>
        <taxon>Archaea</taxon>
        <taxon>Methanobacteriati</taxon>
        <taxon>Methanobacteriota</taxon>
        <taxon>Stenosarchaea group</taxon>
        <taxon>Methanomicrobia</taxon>
        <taxon>Methanomicrobiales</taxon>
        <taxon>Methanomicrobiaceae</taxon>
        <taxon>Methanoplanus</taxon>
    </lineage>
</organism>
<dbReference type="InterPro" id="IPR036286">
    <property type="entry name" value="LexA/Signal_pep-like_sf"/>
</dbReference>
<reference evidence="7" key="1">
    <citation type="submission" date="2022-04" db="EMBL/GenBank/DDBJ databases">
        <title>Complete genome of Methanoplanus endosymbiosus DSM 3599.</title>
        <authorList>
            <person name="Chen S.-C."/>
            <person name="You Y.-T."/>
            <person name="Zhou Y.-Z."/>
            <person name="Lai M.-C."/>
        </authorList>
    </citation>
    <scope>NUCLEOTIDE SEQUENCE</scope>
    <source>
        <strain evidence="7">DSM 3599</strain>
    </source>
</reference>
<evidence type="ECO:0000313" key="7">
    <source>
        <dbReference type="EMBL" id="UUX93765.1"/>
    </source>
</evidence>
<dbReference type="RefSeq" id="WP_257743901.1">
    <property type="nucleotide sequence ID" value="NZ_CP096115.1"/>
</dbReference>
<feature type="transmembrane region" description="Helical" evidence="6">
    <location>
        <begin position="203"/>
        <end position="225"/>
    </location>
</feature>
<comment type="subcellular location">
    <subcellularLocation>
        <location evidence="1">Membrane</location>
    </subcellularLocation>
</comment>
<dbReference type="GO" id="GO:0016020">
    <property type="term" value="C:membrane"/>
    <property type="evidence" value="ECO:0007669"/>
    <property type="project" value="UniProtKB-SubCell"/>
</dbReference>
<dbReference type="Proteomes" id="UP001060368">
    <property type="component" value="Chromosome"/>
</dbReference>
<dbReference type="GO" id="GO:0006465">
    <property type="term" value="P:signal peptide processing"/>
    <property type="evidence" value="ECO:0007669"/>
    <property type="project" value="InterPro"/>
</dbReference>
<accession>A0A9E7TLH7</accession>
<dbReference type="EMBL" id="CP096115">
    <property type="protein sequence ID" value="UUX93765.1"/>
    <property type="molecule type" value="Genomic_DNA"/>
</dbReference>
<dbReference type="KEGG" id="mend:L6E24_06535"/>
<dbReference type="GO" id="GO:0004252">
    <property type="term" value="F:serine-type endopeptidase activity"/>
    <property type="evidence" value="ECO:0007669"/>
    <property type="project" value="InterPro"/>
</dbReference>
<evidence type="ECO:0000256" key="6">
    <source>
        <dbReference type="SAM" id="Phobius"/>
    </source>
</evidence>
<dbReference type="CDD" id="cd06530">
    <property type="entry name" value="S26_SPase_I"/>
    <property type="match status" value="1"/>
</dbReference>
<feature type="region of interest" description="Disordered" evidence="5">
    <location>
        <begin position="1"/>
        <end position="24"/>
    </location>
</feature>
<evidence type="ECO:0000256" key="2">
    <source>
        <dbReference type="ARBA" id="ARBA00022692"/>
    </source>
</evidence>
<dbReference type="InterPro" id="IPR001733">
    <property type="entry name" value="Peptidase_S26B"/>
</dbReference>
<dbReference type="GeneID" id="74307340"/>
<keyword evidence="8" id="KW-1185">Reference proteome</keyword>
<dbReference type="PANTHER" id="PTHR10806">
    <property type="entry name" value="SIGNAL PEPTIDASE COMPLEX CATALYTIC SUBUNIT SEC11"/>
    <property type="match status" value="1"/>
</dbReference>
<name>A0A9E7TLH7_9EURY</name>
<dbReference type="PANTHER" id="PTHR10806:SF6">
    <property type="entry name" value="SIGNAL PEPTIDASE COMPLEX CATALYTIC SUBUNIT SEC11"/>
    <property type="match status" value="1"/>
</dbReference>
<evidence type="ECO:0000256" key="3">
    <source>
        <dbReference type="ARBA" id="ARBA00022989"/>
    </source>
</evidence>
<keyword evidence="4 6" id="KW-0472">Membrane</keyword>